<proteinExistence type="predicted"/>
<reference evidence="6" key="1">
    <citation type="journal article" date="2023" name="Mol. Phylogenet. Evol.">
        <title>Genome-scale phylogeny and comparative genomics of the fungal order Sordariales.</title>
        <authorList>
            <person name="Hensen N."/>
            <person name="Bonometti L."/>
            <person name="Westerberg I."/>
            <person name="Brannstrom I.O."/>
            <person name="Guillou S."/>
            <person name="Cros-Aarteil S."/>
            <person name="Calhoun S."/>
            <person name="Haridas S."/>
            <person name="Kuo A."/>
            <person name="Mondo S."/>
            <person name="Pangilinan J."/>
            <person name="Riley R."/>
            <person name="LaButti K."/>
            <person name="Andreopoulos B."/>
            <person name="Lipzen A."/>
            <person name="Chen C."/>
            <person name="Yan M."/>
            <person name="Daum C."/>
            <person name="Ng V."/>
            <person name="Clum A."/>
            <person name="Steindorff A."/>
            <person name="Ohm R.A."/>
            <person name="Martin F."/>
            <person name="Silar P."/>
            <person name="Natvig D.O."/>
            <person name="Lalanne C."/>
            <person name="Gautier V."/>
            <person name="Ament-Velasquez S.L."/>
            <person name="Kruys A."/>
            <person name="Hutchinson M.I."/>
            <person name="Powell A.J."/>
            <person name="Barry K."/>
            <person name="Miller A.N."/>
            <person name="Grigoriev I.V."/>
            <person name="Debuchy R."/>
            <person name="Gladieux P."/>
            <person name="Hiltunen Thoren M."/>
            <person name="Johannesson H."/>
        </authorList>
    </citation>
    <scope>NUCLEOTIDE SEQUENCE</scope>
    <source>
        <strain evidence="6">CBS 757.83</strain>
    </source>
</reference>
<gene>
    <name evidence="6" type="ORF">N658DRAFT_496340</name>
</gene>
<evidence type="ECO:0000313" key="7">
    <source>
        <dbReference type="Proteomes" id="UP001305647"/>
    </source>
</evidence>
<reference evidence="6" key="2">
    <citation type="submission" date="2023-05" db="EMBL/GenBank/DDBJ databases">
        <authorList>
            <consortium name="Lawrence Berkeley National Laboratory"/>
            <person name="Steindorff A."/>
            <person name="Hensen N."/>
            <person name="Bonometti L."/>
            <person name="Westerberg I."/>
            <person name="Brannstrom I.O."/>
            <person name="Guillou S."/>
            <person name="Cros-Aarteil S."/>
            <person name="Calhoun S."/>
            <person name="Haridas S."/>
            <person name="Kuo A."/>
            <person name="Mondo S."/>
            <person name="Pangilinan J."/>
            <person name="Riley R."/>
            <person name="Labutti K."/>
            <person name="Andreopoulos B."/>
            <person name="Lipzen A."/>
            <person name="Chen C."/>
            <person name="Yanf M."/>
            <person name="Daum C."/>
            <person name="Ng V."/>
            <person name="Clum A."/>
            <person name="Ohm R."/>
            <person name="Martin F."/>
            <person name="Silar P."/>
            <person name="Natvig D."/>
            <person name="Lalanne C."/>
            <person name="Gautier V."/>
            <person name="Ament-Velasquez S.L."/>
            <person name="Kruys A."/>
            <person name="Hutchinson M.I."/>
            <person name="Powell A.J."/>
            <person name="Barry K."/>
            <person name="Miller A.N."/>
            <person name="Grigoriev I.V."/>
            <person name="Debuchy R."/>
            <person name="Gladieux P."/>
            <person name="Thoren M.H."/>
            <person name="Johannesson H."/>
        </authorList>
    </citation>
    <scope>NUCLEOTIDE SEQUENCE</scope>
    <source>
        <strain evidence="6">CBS 757.83</strain>
    </source>
</reference>
<sequence length="336" mass="34995">MTEVLTPDEEAASARAAEQARLRKARREAKIKAGAENRLNRITGLGGGVQRDAPSPAPAPTTATTTSDDADPEEVDISQHFYQPKTTPRVPPSFNASNSNSNIDDAQLRQMMLGTATPPPAMPGMQEDDPIMKMMMQLLNGGGGGGGGAENLFAAAAGGDRPSAGNNHTTTATGPQPTAAALPNRSASLWRLLHTLIALALGLYIAACTPFTGTKLSRDRAAAAAAGSALERESLLSITGDGGEVTKNFFWAFATAEALLLGSRFFVERGRSRLDAAFGGGGGNSSGVLGLVVGFLPAGIRGKVEIAMRYGEMLGTVRRDVLVCVFVLGVASWWRG</sequence>
<feature type="transmembrane region" description="Helical" evidence="5">
    <location>
        <begin position="317"/>
        <end position="334"/>
    </location>
</feature>
<feature type="region of interest" description="Disordered" evidence="4">
    <location>
        <begin position="159"/>
        <end position="179"/>
    </location>
</feature>
<keyword evidence="1 5" id="KW-0812">Transmembrane</keyword>
<feature type="region of interest" description="Disordered" evidence="4">
    <location>
        <begin position="1"/>
        <end position="101"/>
    </location>
</feature>
<evidence type="ECO:0000256" key="4">
    <source>
        <dbReference type="SAM" id="MobiDB-lite"/>
    </source>
</evidence>
<feature type="compositionally biased region" description="Low complexity" evidence="4">
    <location>
        <begin position="169"/>
        <end position="179"/>
    </location>
</feature>
<keyword evidence="7" id="KW-1185">Reference proteome</keyword>
<evidence type="ECO:0000256" key="5">
    <source>
        <dbReference type="SAM" id="Phobius"/>
    </source>
</evidence>
<dbReference type="EMBL" id="MU863635">
    <property type="protein sequence ID" value="KAK4101471.1"/>
    <property type="molecule type" value="Genomic_DNA"/>
</dbReference>
<keyword evidence="2 5" id="KW-1133">Transmembrane helix</keyword>
<feature type="compositionally biased region" description="Acidic residues" evidence="4">
    <location>
        <begin position="1"/>
        <end position="11"/>
    </location>
</feature>
<feature type="transmembrane region" description="Helical" evidence="5">
    <location>
        <begin position="249"/>
        <end position="267"/>
    </location>
</feature>
<dbReference type="Proteomes" id="UP001305647">
    <property type="component" value="Unassembled WGS sequence"/>
</dbReference>
<feature type="transmembrane region" description="Helical" evidence="5">
    <location>
        <begin position="192"/>
        <end position="212"/>
    </location>
</feature>
<evidence type="ECO:0000256" key="3">
    <source>
        <dbReference type="ARBA" id="ARBA00023136"/>
    </source>
</evidence>
<comment type="caution">
    <text evidence="6">The sequence shown here is derived from an EMBL/GenBank/DDBJ whole genome shotgun (WGS) entry which is preliminary data.</text>
</comment>
<name>A0AAN6T243_9PEZI</name>
<protein>
    <recommendedName>
        <fullName evidence="8">Golgi to ER traffic protein 2</fullName>
    </recommendedName>
</protein>
<evidence type="ECO:0000256" key="1">
    <source>
        <dbReference type="ARBA" id="ARBA00022692"/>
    </source>
</evidence>
<dbReference type="Pfam" id="PF08690">
    <property type="entry name" value="GET2"/>
    <property type="match status" value="1"/>
</dbReference>
<dbReference type="AlphaFoldDB" id="A0AAN6T243"/>
<keyword evidence="3 5" id="KW-0472">Membrane</keyword>
<accession>A0AAN6T243</accession>
<dbReference type="GO" id="GO:0006890">
    <property type="term" value="P:retrograde vesicle-mediated transport, Golgi to endoplasmic reticulum"/>
    <property type="evidence" value="ECO:0007669"/>
    <property type="project" value="TreeGrafter"/>
</dbReference>
<evidence type="ECO:0000256" key="2">
    <source>
        <dbReference type="ARBA" id="ARBA00022989"/>
    </source>
</evidence>
<dbReference type="PANTHER" id="PTHR28263">
    <property type="entry name" value="GOLGI TO ER TRAFFIC PROTEIN 2"/>
    <property type="match status" value="1"/>
</dbReference>
<dbReference type="InterPro" id="IPR028143">
    <property type="entry name" value="Get2/sif1"/>
</dbReference>
<organism evidence="6 7">
    <name type="scientific">Parathielavia hyrcaniae</name>
    <dbReference type="NCBI Taxonomy" id="113614"/>
    <lineage>
        <taxon>Eukaryota</taxon>
        <taxon>Fungi</taxon>
        <taxon>Dikarya</taxon>
        <taxon>Ascomycota</taxon>
        <taxon>Pezizomycotina</taxon>
        <taxon>Sordariomycetes</taxon>
        <taxon>Sordariomycetidae</taxon>
        <taxon>Sordariales</taxon>
        <taxon>Chaetomiaceae</taxon>
        <taxon>Parathielavia</taxon>
    </lineage>
</organism>
<evidence type="ECO:0008006" key="8">
    <source>
        <dbReference type="Google" id="ProtNLM"/>
    </source>
</evidence>
<evidence type="ECO:0000313" key="6">
    <source>
        <dbReference type="EMBL" id="KAK4101471.1"/>
    </source>
</evidence>
<feature type="compositionally biased region" description="Basic and acidic residues" evidence="4">
    <location>
        <begin position="28"/>
        <end position="39"/>
    </location>
</feature>
<dbReference type="PANTHER" id="PTHR28263:SF1">
    <property type="entry name" value="GOLGI TO ER TRAFFIC PROTEIN 2"/>
    <property type="match status" value="1"/>
</dbReference>